<dbReference type="OMA" id="HEPTGNM"/>
<dbReference type="HAMAP" id="MF_02207">
    <property type="entry name" value="MreB"/>
    <property type="match status" value="1"/>
</dbReference>
<keyword evidence="3 7" id="KW-0067">ATP-binding</keyword>
<reference evidence="8 9" key="1">
    <citation type="submission" date="2017-06" db="EMBL/GenBank/DDBJ databases">
        <title>Isolation and characterization of a thermophilic and butanogenic Thermoanaerobacterium thermosaccharolyticum M5 capable of efficient degradation of hemicellulose.</title>
        <authorList>
            <person name="Xin F."/>
            <person name="Jiang Y."/>
        </authorList>
    </citation>
    <scope>NUCLEOTIDE SEQUENCE [LARGE SCALE GENOMIC DNA]</scope>
    <source>
        <strain evidence="8 9">M5</strain>
    </source>
</reference>
<comment type="caution">
    <text evidence="8">The sequence shown here is derived from an EMBL/GenBank/DDBJ whole genome shotgun (WGS) entry which is preliminary data.</text>
</comment>
<evidence type="ECO:0000256" key="7">
    <source>
        <dbReference type="HAMAP-Rule" id="MF_02207"/>
    </source>
</evidence>
<keyword evidence="2 7" id="KW-0547">Nucleotide-binding</keyword>
<dbReference type="GO" id="GO:0005737">
    <property type="term" value="C:cytoplasm"/>
    <property type="evidence" value="ECO:0007669"/>
    <property type="project" value="UniProtKB-SubCell"/>
</dbReference>
<evidence type="ECO:0000256" key="6">
    <source>
        <dbReference type="ARBA" id="ARBA00067319"/>
    </source>
</evidence>
<keyword evidence="1 7" id="KW-0963">Cytoplasm</keyword>
<dbReference type="PRINTS" id="PR01652">
    <property type="entry name" value="SHAPEPROTEIN"/>
</dbReference>
<keyword evidence="4 7" id="KW-0133">Cell shape</keyword>
<dbReference type="GO" id="GO:0008360">
    <property type="term" value="P:regulation of cell shape"/>
    <property type="evidence" value="ECO:0007669"/>
    <property type="project" value="UniProtKB-UniRule"/>
</dbReference>
<organism evidence="8 9">
    <name type="scientific">Thermoanaerobacterium thermosaccharolyticum</name>
    <name type="common">Clostridium thermosaccharolyticum</name>
    <dbReference type="NCBI Taxonomy" id="1517"/>
    <lineage>
        <taxon>Bacteria</taxon>
        <taxon>Bacillati</taxon>
        <taxon>Bacillota</taxon>
        <taxon>Clostridia</taxon>
        <taxon>Thermoanaerobacterales</taxon>
        <taxon>Thermoanaerobacteraceae</taxon>
        <taxon>Thermoanaerobacterium</taxon>
    </lineage>
</organism>
<dbReference type="PANTHER" id="PTHR42749">
    <property type="entry name" value="CELL SHAPE-DETERMINING PROTEIN MREB"/>
    <property type="match status" value="1"/>
</dbReference>
<feature type="binding site" evidence="7">
    <location>
        <begin position="218"/>
        <end position="221"/>
    </location>
    <ligand>
        <name>ATP</name>
        <dbReference type="ChEBI" id="CHEBI:30616"/>
    </ligand>
</feature>
<comment type="subunit">
    <text evidence="7">Forms polymers.</text>
</comment>
<dbReference type="SUPFAM" id="SSF53067">
    <property type="entry name" value="Actin-like ATPase domain"/>
    <property type="match status" value="2"/>
</dbReference>
<dbReference type="NCBIfam" id="NF010539">
    <property type="entry name" value="PRK13927.1"/>
    <property type="match status" value="1"/>
</dbReference>
<proteinExistence type="inferred from homology"/>
<dbReference type="InterPro" id="IPR043129">
    <property type="entry name" value="ATPase_NBD"/>
</dbReference>
<dbReference type="Pfam" id="PF06723">
    <property type="entry name" value="MreB_Mbl"/>
    <property type="match status" value="1"/>
</dbReference>
<comment type="subcellular location">
    <subcellularLocation>
        <location evidence="7">Cytoplasm</location>
    </subcellularLocation>
    <text evidence="7">Membrane-associated.</text>
</comment>
<comment type="similarity">
    <text evidence="5 7">Belongs to the FtsA/MreB family.</text>
</comment>
<feature type="binding site" evidence="7">
    <location>
        <begin position="298"/>
        <end position="301"/>
    </location>
    <ligand>
        <name>ATP</name>
        <dbReference type="ChEBI" id="CHEBI:30616"/>
    </ligand>
</feature>
<protein>
    <recommendedName>
        <fullName evidence="6 7">Cell shape-determining protein MreB</fullName>
    </recommendedName>
</protein>
<dbReference type="InterPro" id="IPR004753">
    <property type="entry name" value="MreB"/>
</dbReference>
<dbReference type="GO" id="GO:0005524">
    <property type="term" value="F:ATP binding"/>
    <property type="evidence" value="ECO:0007669"/>
    <property type="project" value="UniProtKB-KW"/>
</dbReference>
<evidence type="ECO:0000313" key="8">
    <source>
        <dbReference type="EMBL" id="OXT09296.1"/>
    </source>
</evidence>
<evidence type="ECO:0000256" key="1">
    <source>
        <dbReference type="ARBA" id="ARBA00022490"/>
    </source>
</evidence>
<evidence type="ECO:0000313" key="9">
    <source>
        <dbReference type="Proteomes" id="UP000215301"/>
    </source>
</evidence>
<name>A0A231VNM0_THETR</name>
<comment type="function">
    <text evidence="7">Forms membrane-associated dynamic filaments that are essential for cell shape determination. Acts by regulating cell wall synthesis and cell elongation, and thus cell shape. A feedback loop between cell geometry and MreB localization may maintain elongated cell shape by targeting cell wall growth to regions of negative cell wall curvature.</text>
</comment>
<accession>A0A231VNM0</accession>
<dbReference type="InterPro" id="IPR056546">
    <property type="entry name" value="MreB_MamK-like"/>
</dbReference>
<evidence type="ECO:0000256" key="4">
    <source>
        <dbReference type="ARBA" id="ARBA00022960"/>
    </source>
</evidence>
<dbReference type="AlphaFoldDB" id="A0A231VNM0"/>
<evidence type="ECO:0000256" key="3">
    <source>
        <dbReference type="ARBA" id="ARBA00022840"/>
    </source>
</evidence>
<dbReference type="EMBL" id="NKHD01000004">
    <property type="protein sequence ID" value="OXT09296.1"/>
    <property type="molecule type" value="Genomic_DNA"/>
</dbReference>
<dbReference type="FunFam" id="3.30.420.40:FF:000016">
    <property type="entry name" value="Rod shape-determining protein mreB"/>
    <property type="match status" value="1"/>
</dbReference>
<dbReference type="Gene3D" id="3.30.420.40">
    <property type="match status" value="3"/>
</dbReference>
<comment type="caution">
    <text evidence="7">Lacks conserved residue(s) required for the propagation of feature annotation.</text>
</comment>
<dbReference type="PANTHER" id="PTHR42749:SF1">
    <property type="entry name" value="CELL SHAPE-DETERMINING PROTEIN MREB"/>
    <property type="match status" value="1"/>
</dbReference>
<evidence type="ECO:0000256" key="2">
    <source>
        <dbReference type="ARBA" id="ARBA00022741"/>
    </source>
</evidence>
<dbReference type="NCBIfam" id="TIGR00904">
    <property type="entry name" value="mreB"/>
    <property type="match status" value="1"/>
</dbReference>
<dbReference type="GO" id="GO:0000902">
    <property type="term" value="P:cell morphogenesis"/>
    <property type="evidence" value="ECO:0007669"/>
    <property type="project" value="InterPro"/>
</dbReference>
<sequence>MILINKEGVINRMKGFSRDIGIDLGTATTLVYVQGKGIVLREPSVVAIKNDTHTVLAVGEEAKKMVGRTPGNIVAIRPMRDGVIADFDITKMMLDHFIGKVNPRKGLFRPRVIVGIPSGVTEVEKRAVIEASLQAGAKEAHTVEEPMAAAIGAGLPVEEPTGSMVVDIGGGTTDVAIISLGGIVTSKSLRVGGDEMDEAIINYIKREYNLMIGERTAEEVKIQIGSAFPKAKEETMDIRGRDLVSGLPKTLKITSTEILEALKDPVSSILDAIKLTLEKTPPELAADIMDRGIMLTGGGALLSGIDRLIRQETGMPIQIADQPLDCVALGTGKILEESSLFKRVLTPTNKLN</sequence>
<feature type="binding site" evidence="7">
    <location>
        <begin position="170"/>
        <end position="172"/>
    </location>
    <ligand>
        <name>ATP</name>
        <dbReference type="ChEBI" id="CHEBI:30616"/>
    </ligand>
</feature>
<dbReference type="Proteomes" id="UP000215301">
    <property type="component" value="Unassembled WGS sequence"/>
</dbReference>
<dbReference type="CDD" id="cd10225">
    <property type="entry name" value="ASKHA_NBD_MreB-like"/>
    <property type="match status" value="1"/>
</dbReference>
<evidence type="ECO:0000256" key="5">
    <source>
        <dbReference type="ARBA" id="ARBA00023458"/>
    </source>
</evidence>
<gene>
    <name evidence="7" type="primary">mreB</name>
    <name evidence="8" type="ORF">CE561_01230</name>
</gene>